<dbReference type="InterPro" id="IPR001841">
    <property type="entry name" value="Znf_RING"/>
</dbReference>
<protein>
    <submittedName>
        <fullName evidence="7">DNA repair protein rad18</fullName>
    </submittedName>
</protein>
<dbReference type="SUPFAM" id="SSF57850">
    <property type="entry name" value="RING/U-box"/>
    <property type="match status" value="1"/>
</dbReference>
<evidence type="ECO:0000313" key="7">
    <source>
        <dbReference type="EMBL" id="KAK7955620.1"/>
    </source>
</evidence>
<comment type="caution">
    <text evidence="7">The sequence shown here is derived from an EMBL/GenBank/DDBJ whole genome shotgun (WGS) entry which is preliminary data.</text>
</comment>
<evidence type="ECO:0000256" key="4">
    <source>
        <dbReference type="PROSITE-ProRule" id="PRU00175"/>
    </source>
</evidence>
<dbReference type="InterPro" id="IPR017907">
    <property type="entry name" value="Znf_RING_CS"/>
</dbReference>
<reference evidence="7 8" key="1">
    <citation type="submission" date="2023-01" db="EMBL/GenBank/DDBJ databases">
        <title>Analysis of 21 Apiospora genomes using comparative genomics revels a genus with tremendous synthesis potential of carbohydrate active enzymes and secondary metabolites.</title>
        <authorList>
            <person name="Sorensen T."/>
        </authorList>
    </citation>
    <scope>NUCLEOTIDE SEQUENCE [LARGE SCALE GENOMIC DNA]</scope>
    <source>
        <strain evidence="7 8">CBS 24483</strain>
    </source>
</reference>
<dbReference type="InterPro" id="IPR039577">
    <property type="entry name" value="Rad18"/>
</dbReference>
<accession>A0ABR1QFW3</accession>
<dbReference type="PANTHER" id="PTHR14134">
    <property type="entry name" value="E3 UBIQUITIN-PROTEIN LIGASE RAD18"/>
    <property type="match status" value="1"/>
</dbReference>
<keyword evidence="3" id="KW-0862">Zinc</keyword>
<dbReference type="Proteomes" id="UP001391051">
    <property type="component" value="Unassembled WGS sequence"/>
</dbReference>
<evidence type="ECO:0000313" key="8">
    <source>
        <dbReference type="Proteomes" id="UP001391051"/>
    </source>
</evidence>
<evidence type="ECO:0000256" key="2">
    <source>
        <dbReference type="ARBA" id="ARBA00022771"/>
    </source>
</evidence>
<evidence type="ECO:0000256" key="3">
    <source>
        <dbReference type="ARBA" id="ARBA00022833"/>
    </source>
</evidence>
<dbReference type="GeneID" id="92074126"/>
<proteinExistence type="predicted"/>
<feature type="region of interest" description="Disordered" evidence="5">
    <location>
        <begin position="123"/>
        <end position="147"/>
    </location>
</feature>
<dbReference type="Pfam" id="PF13923">
    <property type="entry name" value="zf-C3HC4_2"/>
    <property type="match status" value="1"/>
</dbReference>
<sequence length="147" mass="15642">MAADKGSFDDIADSTDWLTTPLPGLAAVEAALRCQICKDFYTTPMLTSCNHTFCSTCVRRALASDAKCSLCRSVQEVSKLRSNWSMEEAVLAFVKARADLLALARKPPTVLVHTVEVPVAASTSASPKHALDAEGETPAQMTSPPSA</sequence>
<evidence type="ECO:0000256" key="1">
    <source>
        <dbReference type="ARBA" id="ARBA00022723"/>
    </source>
</evidence>
<keyword evidence="2 4" id="KW-0863">Zinc-finger</keyword>
<keyword evidence="8" id="KW-1185">Reference proteome</keyword>
<evidence type="ECO:0000259" key="6">
    <source>
        <dbReference type="PROSITE" id="PS50089"/>
    </source>
</evidence>
<dbReference type="EMBL" id="JAQQWE010000004">
    <property type="protein sequence ID" value="KAK7955620.1"/>
    <property type="molecule type" value="Genomic_DNA"/>
</dbReference>
<evidence type="ECO:0000256" key="5">
    <source>
        <dbReference type="SAM" id="MobiDB-lite"/>
    </source>
</evidence>
<dbReference type="RefSeq" id="XP_066700926.1">
    <property type="nucleotide sequence ID" value="XM_066841064.1"/>
</dbReference>
<dbReference type="SMART" id="SM00184">
    <property type="entry name" value="RING"/>
    <property type="match status" value="1"/>
</dbReference>
<dbReference type="InterPro" id="IPR013083">
    <property type="entry name" value="Znf_RING/FYVE/PHD"/>
</dbReference>
<dbReference type="PROSITE" id="PS50089">
    <property type="entry name" value="ZF_RING_2"/>
    <property type="match status" value="1"/>
</dbReference>
<keyword evidence="1" id="KW-0479">Metal-binding</keyword>
<dbReference type="Gene3D" id="3.30.40.10">
    <property type="entry name" value="Zinc/RING finger domain, C3HC4 (zinc finger)"/>
    <property type="match status" value="1"/>
</dbReference>
<dbReference type="PROSITE" id="PS00518">
    <property type="entry name" value="ZF_RING_1"/>
    <property type="match status" value="1"/>
</dbReference>
<feature type="domain" description="RING-type" evidence="6">
    <location>
        <begin position="34"/>
        <end position="72"/>
    </location>
</feature>
<gene>
    <name evidence="7" type="ORF">PG986_004842</name>
</gene>
<organism evidence="7 8">
    <name type="scientific">Apiospora aurea</name>
    <dbReference type="NCBI Taxonomy" id="335848"/>
    <lineage>
        <taxon>Eukaryota</taxon>
        <taxon>Fungi</taxon>
        <taxon>Dikarya</taxon>
        <taxon>Ascomycota</taxon>
        <taxon>Pezizomycotina</taxon>
        <taxon>Sordariomycetes</taxon>
        <taxon>Xylariomycetidae</taxon>
        <taxon>Amphisphaeriales</taxon>
        <taxon>Apiosporaceae</taxon>
        <taxon>Apiospora</taxon>
    </lineage>
</organism>
<dbReference type="PANTHER" id="PTHR14134:SF2">
    <property type="entry name" value="E3 UBIQUITIN-PROTEIN LIGASE RAD18"/>
    <property type="match status" value="1"/>
</dbReference>
<name>A0ABR1QFW3_9PEZI</name>